<feature type="active site" description="Proton donor" evidence="11">
    <location>
        <position position="205"/>
    </location>
</feature>
<evidence type="ECO:0000256" key="2">
    <source>
        <dbReference type="ARBA" id="ARBA00005062"/>
    </source>
</evidence>
<dbReference type="PROSITE" id="PS51671">
    <property type="entry name" value="ACT"/>
    <property type="match status" value="1"/>
</dbReference>
<dbReference type="InterPro" id="IPR001342">
    <property type="entry name" value="HDH_cat"/>
</dbReference>
<dbReference type="AlphaFoldDB" id="A0A932GMT2"/>
<dbReference type="Pfam" id="PF01842">
    <property type="entry name" value="ACT"/>
    <property type="match status" value="1"/>
</dbReference>
<evidence type="ECO:0000256" key="7">
    <source>
        <dbReference type="ARBA" id="ARBA00022697"/>
    </source>
</evidence>
<dbReference type="Proteomes" id="UP000741360">
    <property type="component" value="Unassembled WGS sequence"/>
</dbReference>
<comment type="pathway">
    <text evidence="2 13">Amino-acid biosynthesis; L-methionine biosynthesis via de novo pathway; L-homoserine from L-aspartate: step 3/3.</text>
</comment>
<comment type="pathway">
    <text evidence="1 13">Amino-acid biosynthesis; L-threonine biosynthesis; L-threonine from L-aspartate: step 3/5.</text>
</comment>
<feature type="domain" description="ACT" evidence="15">
    <location>
        <begin position="355"/>
        <end position="430"/>
    </location>
</feature>
<evidence type="ECO:0000256" key="1">
    <source>
        <dbReference type="ARBA" id="ARBA00005056"/>
    </source>
</evidence>
<reference evidence="16" key="1">
    <citation type="submission" date="2020-07" db="EMBL/GenBank/DDBJ databases">
        <title>Huge and variable diversity of episymbiotic CPR bacteria and DPANN archaea in groundwater ecosystems.</title>
        <authorList>
            <person name="He C.Y."/>
            <person name="Keren R."/>
            <person name="Whittaker M."/>
            <person name="Farag I.F."/>
            <person name="Doudna J."/>
            <person name="Cate J.H.D."/>
            <person name="Banfield J.F."/>
        </authorList>
    </citation>
    <scope>NUCLEOTIDE SEQUENCE</scope>
    <source>
        <strain evidence="16">NC_groundwater_717_Ag_S-0.2um_59_8</strain>
    </source>
</reference>
<dbReference type="EMBL" id="JACPSX010000032">
    <property type="protein sequence ID" value="MBI3013819.1"/>
    <property type="molecule type" value="Genomic_DNA"/>
</dbReference>
<evidence type="ECO:0000256" key="8">
    <source>
        <dbReference type="ARBA" id="ARBA00022857"/>
    </source>
</evidence>
<dbReference type="InterPro" id="IPR002912">
    <property type="entry name" value="ACT_dom"/>
</dbReference>
<dbReference type="Pfam" id="PF03447">
    <property type="entry name" value="NAD_binding_3"/>
    <property type="match status" value="1"/>
</dbReference>
<dbReference type="PANTHER" id="PTHR43331:SF1">
    <property type="entry name" value="HOMOSERINE DEHYDROGENASE"/>
    <property type="match status" value="1"/>
</dbReference>
<keyword evidence="10 13" id="KW-0486">Methionine biosynthesis</keyword>
<evidence type="ECO:0000256" key="11">
    <source>
        <dbReference type="PIRSR" id="PIRSR000098-1"/>
    </source>
</evidence>
<dbReference type="NCBIfam" id="NF004976">
    <property type="entry name" value="PRK06349.1"/>
    <property type="match status" value="1"/>
</dbReference>
<evidence type="ECO:0000256" key="10">
    <source>
        <dbReference type="ARBA" id="ARBA00023167"/>
    </source>
</evidence>
<comment type="catalytic activity">
    <reaction evidence="13">
        <text>L-homoserine + NADP(+) = L-aspartate 4-semialdehyde + NADPH + H(+)</text>
        <dbReference type="Rhea" id="RHEA:15761"/>
        <dbReference type="ChEBI" id="CHEBI:15378"/>
        <dbReference type="ChEBI" id="CHEBI:57476"/>
        <dbReference type="ChEBI" id="CHEBI:57783"/>
        <dbReference type="ChEBI" id="CHEBI:58349"/>
        <dbReference type="ChEBI" id="CHEBI:537519"/>
        <dbReference type="EC" id="1.1.1.3"/>
    </reaction>
</comment>
<dbReference type="GO" id="GO:0009086">
    <property type="term" value="P:methionine biosynthetic process"/>
    <property type="evidence" value="ECO:0007669"/>
    <property type="project" value="UniProtKB-KW"/>
</dbReference>
<dbReference type="GO" id="GO:0004412">
    <property type="term" value="F:homoserine dehydrogenase activity"/>
    <property type="evidence" value="ECO:0007669"/>
    <property type="project" value="UniProtKB-EC"/>
</dbReference>
<keyword evidence="8 12" id="KW-0521">NADP</keyword>
<feature type="binding site" evidence="12">
    <location>
        <begin position="9"/>
        <end position="16"/>
    </location>
    <ligand>
        <name>NADP(+)</name>
        <dbReference type="ChEBI" id="CHEBI:58349"/>
    </ligand>
</feature>
<sequence>MDAIHVGILGFGTVGTGTAQILLENKDLILQRLGVPVCLAKVADRDLERKRNYPLPDGVFTTRVEDVLEDPSIHIVVELIGGLEPALSFIRRAIAGGKHVVTANKALLAHAGAQLFGEAAARGVEIGFEASVGGGIPIIRALKEGFAANQIQSIYSIINGTGNYILSRMTNEGRKFADVLKEAQEKGYAEKDPTLDVEGIDSAHKIAILASLAFGVTVPLESVYTEGITHIDPLDIQFAREFGFKIKLLAIAKNHGDQIEVRVHPTMLPSESPIAKVDGVFNAIQVEGDWVGKNMFIGRGAGALPTGSAVVGDIVDISRSLLKRACGRVSPLSTLPRYVRPARVKAMESISSEFYLRCSALDKPGVMAKISGVLGRHGISIASVIQKGRHEERAVPVVFVTHSAREQDVRDALGEIDRLEVVTEKTMLVRLESSV</sequence>
<organism evidence="16 17">
    <name type="scientific">Tectimicrobiota bacterium</name>
    <dbReference type="NCBI Taxonomy" id="2528274"/>
    <lineage>
        <taxon>Bacteria</taxon>
        <taxon>Pseudomonadati</taxon>
        <taxon>Nitrospinota/Tectimicrobiota group</taxon>
        <taxon>Candidatus Tectimicrobiota</taxon>
    </lineage>
</organism>
<dbReference type="Gene3D" id="3.30.360.10">
    <property type="entry name" value="Dihydrodipicolinate Reductase, domain 2"/>
    <property type="match status" value="1"/>
</dbReference>
<dbReference type="FunFam" id="3.30.360.10:FF:000005">
    <property type="entry name" value="Homoserine dehydrogenase"/>
    <property type="match status" value="1"/>
</dbReference>
<dbReference type="PIRSF" id="PIRSF000098">
    <property type="entry name" value="Homoser_dehydrog"/>
    <property type="match status" value="1"/>
</dbReference>
<protein>
    <recommendedName>
        <fullName evidence="5 13">Homoserine dehydrogenase</fullName>
        <ecNumber evidence="4 13">1.1.1.3</ecNumber>
    </recommendedName>
</protein>
<dbReference type="SUPFAM" id="SSF51735">
    <property type="entry name" value="NAD(P)-binding Rossmann-fold domains"/>
    <property type="match status" value="1"/>
</dbReference>
<dbReference type="Pfam" id="PF00742">
    <property type="entry name" value="Homoserine_dh"/>
    <property type="match status" value="1"/>
</dbReference>
<evidence type="ECO:0000313" key="16">
    <source>
        <dbReference type="EMBL" id="MBI3013819.1"/>
    </source>
</evidence>
<dbReference type="PANTHER" id="PTHR43331">
    <property type="entry name" value="HOMOSERINE DEHYDROGENASE"/>
    <property type="match status" value="1"/>
</dbReference>
<dbReference type="InterPro" id="IPR005106">
    <property type="entry name" value="Asp/hSer_DH_NAD-bd"/>
</dbReference>
<evidence type="ECO:0000259" key="15">
    <source>
        <dbReference type="PROSITE" id="PS51671"/>
    </source>
</evidence>
<dbReference type="Gene3D" id="3.40.50.720">
    <property type="entry name" value="NAD(P)-binding Rossmann-like Domain"/>
    <property type="match status" value="1"/>
</dbReference>
<keyword evidence="6 13" id="KW-0028">Amino-acid biosynthesis</keyword>
<evidence type="ECO:0000313" key="17">
    <source>
        <dbReference type="Proteomes" id="UP000741360"/>
    </source>
</evidence>
<comment type="caution">
    <text evidence="16">The sequence shown here is derived from an EMBL/GenBank/DDBJ whole genome shotgun (WGS) entry which is preliminary data.</text>
</comment>
<dbReference type="InterPro" id="IPR016204">
    <property type="entry name" value="HDH"/>
</dbReference>
<dbReference type="GO" id="GO:0009088">
    <property type="term" value="P:threonine biosynthetic process"/>
    <property type="evidence" value="ECO:0007669"/>
    <property type="project" value="UniProtKB-KW"/>
</dbReference>
<comment type="similarity">
    <text evidence="3 14">Belongs to the homoserine dehydrogenase family.</text>
</comment>
<evidence type="ECO:0000256" key="13">
    <source>
        <dbReference type="RuleBase" id="RU000579"/>
    </source>
</evidence>
<evidence type="ECO:0000256" key="12">
    <source>
        <dbReference type="PIRSR" id="PIRSR000098-2"/>
    </source>
</evidence>
<dbReference type="CDD" id="cd04881">
    <property type="entry name" value="ACT_HSDH-Hom"/>
    <property type="match status" value="1"/>
</dbReference>
<dbReference type="SUPFAM" id="SSF55347">
    <property type="entry name" value="Glyceraldehyde-3-phosphate dehydrogenase-like, C-terminal domain"/>
    <property type="match status" value="1"/>
</dbReference>
<accession>A0A932GMT2</accession>
<feature type="binding site" evidence="12">
    <location>
        <position position="190"/>
    </location>
    <ligand>
        <name>L-homoserine</name>
        <dbReference type="ChEBI" id="CHEBI:57476"/>
    </ligand>
</feature>
<evidence type="ECO:0000256" key="4">
    <source>
        <dbReference type="ARBA" id="ARBA00013213"/>
    </source>
</evidence>
<dbReference type="InterPro" id="IPR019811">
    <property type="entry name" value="HDH_CS"/>
</dbReference>
<evidence type="ECO:0000256" key="9">
    <source>
        <dbReference type="ARBA" id="ARBA00023002"/>
    </source>
</evidence>
<dbReference type="InterPro" id="IPR036291">
    <property type="entry name" value="NAD(P)-bd_dom_sf"/>
</dbReference>
<dbReference type="SUPFAM" id="SSF55021">
    <property type="entry name" value="ACT-like"/>
    <property type="match status" value="1"/>
</dbReference>
<keyword evidence="7 13" id="KW-0791">Threonine biosynthesis</keyword>
<evidence type="ECO:0000256" key="3">
    <source>
        <dbReference type="ARBA" id="ARBA00006753"/>
    </source>
</evidence>
<dbReference type="Gene3D" id="3.30.70.260">
    <property type="match status" value="1"/>
</dbReference>
<dbReference type="FunFam" id="3.30.70.260:FF:000030">
    <property type="entry name" value="Homoserine dehydrogenase"/>
    <property type="match status" value="1"/>
</dbReference>
<feature type="binding site" evidence="12">
    <location>
        <position position="105"/>
    </location>
    <ligand>
        <name>NADPH</name>
        <dbReference type="ChEBI" id="CHEBI:57783"/>
    </ligand>
</feature>
<evidence type="ECO:0000256" key="5">
    <source>
        <dbReference type="ARBA" id="ARBA00013376"/>
    </source>
</evidence>
<dbReference type="InterPro" id="IPR045865">
    <property type="entry name" value="ACT-like_dom_sf"/>
</dbReference>
<gene>
    <name evidence="16" type="ORF">HYY65_01855</name>
</gene>
<dbReference type="EC" id="1.1.1.3" evidence="4 13"/>
<name>A0A932GMT2_UNCTE</name>
<proteinExistence type="inferred from homology"/>
<dbReference type="PROSITE" id="PS01042">
    <property type="entry name" value="HOMOSER_DHGENASE"/>
    <property type="match status" value="1"/>
</dbReference>
<evidence type="ECO:0000256" key="6">
    <source>
        <dbReference type="ARBA" id="ARBA00022605"/>
    </source>
</evidence>
<dbReference type="GO" id="GO:0050661">
    <property type="term" value="F:NADP binding"/>
    <property type="evidence" value="ECO:0007669"/>
    <property type="project" value="InterPro"/>
</dbReference>
<evidence type="ECO:0000256" key="14">
    <source>
        <dbReference type="RuleBase" id="RU004171"/>
    </source>
</evidence>
<keyword evidence="9 13" id="KW-0560">Oxidoreductase</keyword>